<proteinExistence type="predicted"/>
<evidence type="ECO:0000313" key="1">
    <source>
        <dbReference type="EMBL" id="MCE7001667.1"/>
    </source>
</evidence>
<keyword evidence="2" id="KW-1185">Reference proteome</keyword>
<accession>A0ABS8Z2K0</accession>
<dbReference type="Proteomes" id="UP001521150">
    <property type="component" value="Unassembled WGS sequence"/>
</dbReference>
<sequence length="443" mass="45892">MQPFPLRLAFAGSPVVEPGEVGREDLAAVRAEHSVGEEPGHRVQQGVFSDVDGFGVADVFVGPSAVVVAGPAHVVGAVVPVVAEHPPTTSAEHRPPQHIRPPRLGVSVLVVAVPGAAFGLAAGGHLVIHPLGNQWLVRGFGGPHPLHRVVDLAVPGAGGAAVEHLIAGVLRVLQHLVHAGLAPRAARSFLAGRHWGRVLDRVGVESLGDGVVAEPFVVTPQRDLGDGLAAHAVRLQPGLGLPFGGFGRVGVPEGLGLVAVGRFADVPAFPHMGAQAAPGLFEGVEDFVLGDRLVDPPLQDPLCPASGQGDGFVGGEQRHLGALQLALNRQAFEGAAADAGDGFADHHVESAAGMPGFVEQVGDSAVAGDRDVEPLVVVPVAACLQFHPPGFDVVEVDHDHPRLGNRGLGVSQLPQQGLPWVLLVLRGRTAKERHPDFVPQQRH</sequence>
<organism evidence="1 2">
    <name type="scientific">Kibdelosporangium philippinense</name>
    <dbReference type="NCBI Taxonomy" id="211113"/>
    <lineage>
        <taxon>Bacteria</taxon>
        <taxon>Bacillati</taxon>
        <taxon>Actinomycetota</taxon>
        <taxon>Actinomycetes</taxon>
        <taxon>Pseudonocardiales</taxon>
        <taxon>Pseudonocardiaceae</taxon>
        <taxon>Kibdelosporangium</taxon>
    </lineage>
</organism>
<protein>
    <submittedName>
        <fullName evidence="1">Uncharacterized protein</fullName>
    </submittedName>
</protein>
<dbReference type="EMBL" id="JAJVCN010000001">
    <property type="protein sequence ID" value="MCE7001667.1"/>
    <property type="molecule type" value="Genomic_DNA"/>
</dbReference>
<evidence type="ECO:0000313" key="2">
    <source>
        <dbReference type="Proteomes" id="UP001521150"/>
    </source>
</evidence>
<name>A0ABS8Z2K0_9PSEU</name>
<comment type="caution">
    <text evidence="1">The sequence shown here is derived from an EMBL/GenBank/DDBJ whole genome shotgun (WGS) entry which is preliminary data.</text>
</comment>
<reference evidence="1 2" key="1">
    <citation type="submission" date="2021-12" db="EMBL/GenBank/DDBJ databases">
        <title>Genome sequence of Kibdelosporangium philippinense ATCC 49844.</title>
        <authorList>
            <person name="Fedorov E.A."/>
            <person name="Omeragic M."/>
            <person name="Shalygina K.F."/>
            <person name="Maclea K.S."/>
        </authorList>
    </citation>
    <scope>NUCLEOTIDE SEQUENCE [LARGE SCALE GENOMIC DNA]</scope>
    <source>
        <strain evidence="1 2">ATCC 49844</strain>
    </source>
</reference>
<gene>
    <name evidence="1" type="ORF">LWC34_02245</name>
</gene>